<organism evidence="1 2">
    <name type="scientific">Arthrobacter psychrolactophilus</name>
    <dbReference type="NCBI Taxonomy" id="92442"/>
    <lineage>
        <taxon>Bacteria</taxon>
        <taxon>Bacillati</taxon>
        <taxon>Actinomycetota</taxon>
        <taxon>Actinomycetes</taxon>
        <taxon>Micrococcales</taxon>
        <taxon>Micrococcaceae</taxon>
        <taxon>Arthrobacter</taxon>
    </lineage>
</organism>
<evidence type="ECO:0000313" key="2">
    <source>
        <dbReference type="Proteomes" id="UP000247980"/>
    </source>
</evidence>
<dbReference type="Pfam" id="PF13376">
    <property type="entry name" value="OmdA"/>
    <property type="match status" value="1"/>
</dbReference>
<keyword evidence="2" id="KW-1185">Reference proteome</keyword>
<dbReference type="RefSeq" id="WP_110484528.1">
    <property type="nucleotide sequence ID" value="NZ_QJVC01000004.1"/>
</dbReference>
<dbReference type="Proteomes" id="UP000247980">
    <property type="component" value="Unassembled WGS sequence"/>
</dbReference>
<reference evidence="1 2" key="1">
    <citation type="submission" date="2018-05" db="EMBL/GenBank/DDBJ databases">
        <title>Genetic diversity of glacier-inhabiting Cryobacterium bacteria in China and description of Cryobacterium mengkeensis sp. nov. and Arthrobacter glacialis sp. nov.</title>
        <authorList>
            <person name="Liu Q."/>
            <person name="Xin Y.-H."/>
        </authorList>
    </citation>
    <scope>NUCLEOTIDE SEQUENCE [LARGE SCALE GENOMIC DNA]</scope>
    <source>
        <strain evidence="1 2">B7</strain>
    </source>
</reference>
<evidence type="ECO:0000313" key="1">
    <source>
        <dbReference type="EMBL" id="PYI38965.1"/>
    </source>
</evidence>
<dbReference type="OrthoDB" id="9796999at2"/>
<dbReference type="AlphaFoldDB" id="A0A2V5IR10"/>
<comment type="caution">
    <text evidence="1">The sequence shown here is derived from an EMBL/GenBank/DDBJ whole genome shotgun (WGS) entry which is preliminary data.</text>
</comment>
<dbReference type="EMBL" id="QJVC01000004">
    <property type="protein sequence ID" value="PYI38965.1"/>
    <property type="molecule type" value="Genomic_DNA"/>
</dbReference>
<evidence type="ECO:0008006" key="3">
    <source>
        <dbReference type="Google" id="ProtNLM"/>
    </source>
</evidence>
<protein>
    <recommendedName>
        <fullName evidence="3">Bacteriocin-protection protein, YdeI/OmpD-associated family</fullName>
    </recommendedName>
</protein>
<name>A0A2V5IR10_9MICC</name>
<accession>A0A2V5IR10</accession>
<sequence length="198" mass="21338">MAELPELLIPHAAAWRAWLFEHHATSPGVRLVLHKKGGTVTELDYAAALDEALCFGWIDGVVGKRDEHSFVRRFTPRTKASRWSKINVGHFERLVAAGLMQPAGIAAADAAKADGRWEAAYSGSASAEVPGDLAAAIAASPRAQAMFEVLTAANRFALIYRTNDVKTPAVRAAKIAGFVQQLEAGEAPYPQKRRPKPA</sequence>
<proteinExistence type="predicted"/>
<gene>
    <name evidence="1" type="ORF">CVS30_06525</name>
</gene>